<gene>
    <name evidence="5" type="ORF">HA335_02955</name>
</gene>
<evidence type="ECO:0000259" key="4">
    <source>
        <dbReference type="Pfam" id="PF22616"/>
    </source>
</evidence>
<dbReference type="InterPro" id="IPR055205">
    <property type="entry name" value="HMD_N"/>
</dbReference>
<dbReference type="InterPro" id="IPR008927">
    <property type="entry name" value="6-PGluconate_DH-like_C_sf"/>
</dbReference>
<dbReference type="EMBL" id="DUJR01000015">
    <property type="protein sequence ID" value="HII59532.1"/>
    <property type="molecule type" value="Genomic_DNA"/>
</dbReference>
<proteinExistence type="inferred from homology"/>
<dbReference type="Pfam" id="PF03201">
    <property type="entry name" value="HMD"/>
    <property type="match status" value="1"/>
</dbReference>
<evidence type="ECO:0000313" key="5">
    <source>
        <dbReference type="EMBL" id="HII59532.1"/>
    </source>
</evidence>
<dbReference type="NCBIfam" id="NF009208">
    <property type="entry name" value="PRK12557.1"/>
    <property type="match status" value="1"/>
</dbReference>
<sequence>MKVSVYGAGNQNLYINKLNLPEKFGGEPPYGGSRMAIEFAEAGHDVVLAEPNKNIMSDDLWKKVEDAGVKVVSDDVEAAKHGEIHVLFTPFGKATFRIAKTIIEHVPENAVICNTCTVSPVVLYYSLEPILRTKRKDVGISSMHPAAVPGTPQHGHYVIGGKTTDGKELATEEQIKKAVELAKSAGKEAYVVPADVSSVVADMGSLVTAVALSGVLDYYTVGRKIINAPKKMIEQQVIMTLQTMASLVETSGIEGMVKALNPELLIRSASSMKLLDRQKDLDAALEILQNLDETLKAEVEKAEIKPTTLVAAQSLVKEIKTLIGGAAAEGAIKRSARKLFEH</sequence>
<dbReference type="InterPro" id="IPR010063">
    <property type="entry name" value="HMDII/III"/>
</dbReference>
<dbReference type="InterPro" id="IPR036291">
    <property type="entry name" value="NAD(P)-bd_dom_sf"/>
</dbReference>
<name>A0A832SK84_9EURY</name>
<comment type="caution">
    <text evidence="5">The sequence shown here is derived from an EMBL/GenBank/DDBJ whole genome shotgun (WGS) entry which is preliminary data.</text>
</comment>
<evidence type="ECO:0000256" key="1">
    <source>
        <dbReference type="ARBA" id="ARBA00008890"/>
    </source>
</evidence>
<comment type="similarity">
    <text evidence="1">Belongs to the HMD family.</text>
</comment>
<dbReference type="NCBIfam" id="TIGR01724">
    <property type="entry name" value="hmd_rel"/>
    <property type="match status" value="1"/>
</dbReference>
<dbReference type="Pfam" id="PF22616">
    <property type="entry name" value="HMD_N"/>
    <property type="match status" value="1"/>
</dbReference>
<evidence type="ECO:0000256" key="2">
    <source>
        <dbReference type="ARBA" id="ARBA00023002"/>
    </source>
</evidence>
<keyword evidence="2" id="KW-0560">Oxidoreductase</keyword>
<dbReference type="Gene3D" id="3.40.50.720">
    <property type="entry name" value="NAD(P)-binding Rossmann-like Domain"/>
    <property type="match status" value="1"/>
</dbReference>
<dbReference type="PIRSF" id="PIRSF500166">
    <property type="entry name" value="HMDII_III"/>
    <property type="match status" value="1"/>
</dbReference>
<dbReference type="SUPFAM" id="SSF51735">
    <property type="entry name" value="NAD(P)-binding Rossmann-fold domains"/>
    <property type="match status" value="1"/>
</dbReference>
<feature type="domain" description="5,10-methenyltetrahydromethanopterin hydrogenase N-terminal" evidence="4">
    <location>
        <begin position="63"/>
        <end position="190"/>
    </location>
</feature>
<accession>A0A832SK84</accession>
<dbReference type="PIRSF" id="PIRSF016158">
    <property type="entry name" value="HMD"/>
    <property type="match status" value="1"/>
</dbReference>
<dbReference type="Proteomes" id="UP000645676">
    <property type="component" value="Unassembled WGS sequence"/>
</dbReference>
<dbReference type="AlphaFoldDB" id="A0A832SK84"/>
<evidence type="ECO:0000259" key="3">
    <source>
        <dbReference type="Pfam" id="PF03201"/>
    </source>
</evidence>
<evidence type="ECO:0000313" key="6">
    <source>
        <dbReference type="Proteomes" id="UP000645676"/>
    </source>
</evidence>
<dbReference type="RefSeq" id="WP_064496798.1">
    <property type="nucleotide sequence ID" value="NC_000909.1"/>
</dbReference>
<organism evidence="5 6">
    <name type="scientific">Methanocaldococcus jannaschii</name>
    <dbReference type="NCBI Taxonomy" id="2190"/>
    <lineage>
        <taxon>Archaea</taxon>
        <taxon>Methanobacteriati</taxon>
        <taxon>Methanobacteriota</taxon>
        <taxon>Methanomada group</taxon>
        <taxon>Methanococci</taxon>
        <taxon>Methanococcales</taxon>
        <taxon>Methanocaldococcaceae</taxon>
        <taxon>Methanocaldococcus</taxon>
    </lineage>
</organism>
<dbReference type="GO" id="GO:0016491">
    <property type="term" value="F:oxidoreductase activity"/>
    <property type="evidence" value="ECO:0007669"/>
    <property type="project" value="UniProtKB-KW"/>
</dbReference>
<dbReference type="InterPro" id="IPR004889">
    <property type="entry name" value="HMD_C"/>
</dbReference>
<protein>
    <submittedName>
        <fullName evidence="5">H(2)-dependent methylenetetrahydromethanopterin dehydrogenase-related protein</fullName>
    </submittedName>
</protein>
<dbReference type="InterPro" id="IPR038182">
    <property type="entry name" value="HMD_C_sf"/>
</dbReference>
<dbReference type="SUPFAM" id="SSF48179">
    <property type="entry name" value="6-phosphogluconate dehydrogenase C-terminal domain-like"/>
    <property type="match status" value="1"/>
</dbReference>
<reference evidence="5" key="1">
    <citation type="journal article" date="2020" name="bioRxiv">
        <title>A rank-normalized archaeal taxonomy based on genome phylogeny resolves widespread incomplete and uneven classifications.</title>
        <authorList>
            <person name="Rinke C."/>
            <person name="Chuvochina M."/>
            <person name="Mussig A.J."/>
            <person name="Chaumeil P.-A."/>
            <person name="Waite D.W."/>
            <person name="Whitman W.B."/>
            <person name="Parks D.H."/>
            <person name="Hugenholtz P."/>
        </authorList>
    </citation>
    <scope>NUCLEOTIDE SEQUENCE</scope>
    <source>
        <strain evidence="5">UBA8849</strain>
    </source>
</reference>
<feature type="domain" description="H2-forming N5,N10-methylenetetrahydromethanopterin dehydrogenase C-terminal" evidence="3">
    <location>
        <begin position="194"/>
        <end position="289"/>
    </location>
</feature>
<dbReference type="Gene3D" id="1.20.120.1300">
    <property type="entry name" value="Hmd, C-terminal helical subdomain"/>
    <property type="match status" value="1"/>
</dbReference>
<dbReference type="InterPro" id="IPR024190">
    <property type="entry name" value="METHMP_Hmd"/>
</dbReference>